<dbReference type="Proteomes" id="UP000636479">
    <property type="component" value="Unassembled WGS sequence"/>
</dbReference>
<dbReference type="Gene3D" id="1.20.1280.50">
    <property type="match status" value="1"/>
</dbReference>
<evidence type="ECO:0000313" key="1">
    <source>
        <dbReference type="EMBL" id="KAF7295563.1"/>
    </source>
</evidence>
<proteinExistence type="predicted"/>
<sequence>MTTELESSSGTSENFTPTIVAFDGLRLSESVPPPPSSSILTLPTEIVAEIFSQYLPPYPICPPLLGDQSPTTLTQICKLWREIAITTPMLWRAIGVFLSGKTHVPQLDLKMARVWLERSQNTALSLLLGDHRISNRPGAALREEALLLFCSQTARWQHVALEIPGDEEWNIQQLVQGPMPFLCDLEVRFVGNTYIDVLIGQLHAPNLFTAFLDLCNLRFVCAQIIHDLLPWSQLTMLYLSYTDIDSAVDILGQTPNLVACVLRFSEESREDKASWPGAIRKFSFPRLETLITSASFSASDQVYDLLSAFRAPALRRFSIDEDMIAWPDDVFSPLPAIICSMGCELDRLCILNTASPLGSYVEALPGVAQIELNEGTNDVSVWGSWDLFRS</sequence>
<keyword evidence="2" id="KW-1185">Reference proteome</keyword>
<comment type="caution">
    <text evidence="1">The sequence shown here is derived from an EMBL/GenBank/DDBJ whole genome shotgun (WGS) entry which is preliminary data.</text>
</comment>
<reference evidence="1" key="1">
    <citation type="submission" date="2020-05" db="EMBL/GenBank/DDBJ databases">
        <title>Mycena genomes resolve the evolution of fungal bioluminescence.</title>
        <authorList>
            <person name="Tsai I.J."/>
        </authorList>
    </citation>
    <scope>NUCLEOTIDE SEQUENCE</scope>
    <source>
        <strain evidence="1">171206Taipei</strain>
    </source>
</reference>
<dbReference type="AlphaFoldDB" id="A0A8H6VZ33"/>
<name>A0A8H6VZ33_9AGAR</name>
<protein>
    <submittedName>
        <fullName evidence="1">F-box domain-containing protein</fullName>
    </submittedName>
</protein>
<dbReference type="InterPro" id="IPR036047">
    <property type="entry name" value="F-box-like_dom_sf"/>
</dbReference>
<organism evidence="1 2">
    <name type="scientific">Mycena indigotica</name>
    <dbReference type="NCBI Taxonomy" id="2126181"/>
    <lineage>
        <taxon>Eukaryota</taxon>
        <taxon>Fungi</taxon>
        <taxon>Dikarya</taxon>
        <taxon>Basidiomycota</taxon>
        <taxon>Agaricomycotina</taxon>
        <taxon>Agaricomycetes</taxon>
        <taxon>Agaricomycetidae</taxon>
        <taxon>Agaricales</taxon>
        <taxon>Marasmiineae</taxon>
        <taxon>Mycenaceae</taxon>
        <taxon>Mycena</taxon>
    </lineage>
</organism>
<accession>A0A8H6VZ33</accession>
<dbReference type="RefSeq" id="XP_037216926.1">
    <property type="nucleotide sequence ID" value="XM_037367532.1"/>
</dbReference>
<dbReference type="OrthoDB" id="2909371at2759"/>
<dbReference type="EMBL" id="JACAZF010000009">
    <property type="protein sequence ID" value="KAF7295563.1"/>
    <property type="molecule type" value="Genomic_DNA"/>
</dbReference>
<evidence type="ECO:0000313" key="2">
    <source>
        <dbReference type="Proteomes" id="UP000636479"/>
    </source>
</evidence>
<dbReference type="SUPFAM" id="SSF81383">
    <property type="entry name" value="F-box domain"/>
    <property type="match status" value="1"/>
</dbReference>
<dbReference type="GeneID" id="59350048"/>
<gene>
    <name evidence="1" type="ORF">MIND_01096300</name>
</gene>